<dbReference type="InterPro" id="IPR051795">
    <property type="entry name" value="Glycosyl_Hydrlase_43"/>
</dbReference>
<dbReference type="InterPro" id="IPR041542">
    <property type="entry name" value="GH43_C2"/>
</dbReference>
<keyword evidence="2" id="KW-0732">Signal</keyword>
<name>A0A225ABB9_TALAT</name>
<dbReference type="GeneID" id="31006161"/>
<dbReference type="OrthoDB" id="2139957at2759"/>
<dbReference type="CDD" id="cd18617">
    <property type="entry name" value="GH43_XynB-like"/>
    <property type="match status" value="1"/>
</dbReference>
<dbReference type="Gene3D" id="2.60.120.200">
    <property type="match status" value="1"/>
</dbReference>
<dbReference type="InterPro" id="IPR023296">
    <property type="entry name" value="Glyco_hydro_beta-prop_sf"/>
</dbReference>
<evidence type="ECO:0000256" key="7">
    <source>
        <dbReference type="RuleBase" id="RU361187"/>
    </source>
</evidence>
<dbReference type="RefSeq" id="XP_020118452.1">
    <property type="nucleotide sequence ID" value="XM_020268920.1"/>
</dbReference>
<evidence type="ECO:0000256" key="5">
    <source>
        <dbReference type="PIRSR" id="PIRSR606710-1"/>
    </source>
</evidence>
<dbReference type="Pfam" id="PF17851">
    <property type="entry name" value="GH43_C2"/>
    <property type="match status" value="1"/>
</dbReference>
<evidence type="ECO:0000256" key="4">
    <source>
        <dbReference type="ARBA" id="ARBA00023295"/>
    </source>
</evidence>
<dbReference type="InterPro" id="IPR013320">
    <property type="entry name" value="ConA-like_dom_sf"/>
</dbReference>
<proteinExistence type="inferred from homology"/>
<dbReference type="EMBL" id="LFMY01000010">
    <property type="protein sequence ID" value="OKL58331.1"/>
    <property type="molecule type" value="Genomic_DNA"/>
</dbReference>
<dbReference type="PANTHER" id="PTHR42812">
    <property type="entry name" value="BETA-XYLOSIDASE"/>
    <property type="match status" value="1"/>
</dbReference>
<feature type="active site" description="Proton donor" evidence="5">
    <location>
        <position position="196"/>
    </location>
</feature>
<feature type="active site" description="Proton acceptor" evidence="5">
    <location>
        <position position="17"/>
    </location>
</feature>
<organism evidence="9 10">
    <name type="scientific">Talaromyces atroroseus</name>
    <dbReference type="NCBI Taxonomy" id="1441469"/>
    <lineage>
        <taxon>Eukaryota</taxon>
        <taxon>Fungi</taxon>
        <taxon>Dikarya</taxon>
        <taxon>Ascomycota</taxon>
        <taxon>Pezizomycotina</taxon>
        <taxon>Eurotiomycetes</taxon>
        <taxon>Eurotiomycetidae</taxon>
        <taxon>Eurotiales</taxon>
        <taxon>Trichocomaceae</taxon>
        <taxon>Talaromyces</taxon>
        <taxon>Talaromyces sect. Trachyspermi</taxon>
    </lineage>
</organism>
<dbReference type="STRING" id="1441469.A0A225ABB9"/>
<feature type="site" description="Important for catalytic activity, responsible for pKa modulation of the active site Glu and correct orientation of both the proton donor and substrate" evidence="6">
    <location>
        <position position="135"/>
    </location>
</feature>
<feature type="domain" description="Beta-xylosidase C-terminal Concanavalin A-like" evidence="8">
    <location>
        <begin position="334"/>
        <end position="553"/>
    </location>
</feature>
<keyword evidence="3 7" id="KW-0378">Hydrolase</keyword>
<dbReference type="SUPFAM" id="SSF75005">
    <property type="entry name" value="Arabinanase/levansucrase/invertase"/>
    <property type="match status" value="1"/>
</dbReference>
<dbReference type="SUPFAM" id="SSF49899">
    <property type="entry name" value="Concanavalin A-like lectins/glucanases"/>
    <property type="match status" value="1"/>
</dbReference>
<sequence>MRAASFANPIIPGFNPDPSIVRVNHDYFLVTSSFEYFPGAPIYHSTDLAQWKLIGHALTRTSQIQIQTPEPGGGVWATTLRFHNGTFYIVAASFEHYRPQEDDRVWPLGFYVKTDNIWDSDSWSEPVYFDQVGFDQDLFWDDDGAVYLSCTRRKLHRTPGANLKDFAIHICTVNLETGASTSKARLIRDSTSAVSEGSHIFRRGKYYYLFTAEGGTESGHSECVCRSDQSPFGPWEPGPNNPLCHNGGQDDVQNVGHADLVEDEQGNWWAVLLAVRPVRKSEDKWESSVFGRETFLVSVDWVDDWPVFNQGRKICLEATSQKLVKHNDSVVWTDRFSAPKLELGWYRKNTPRKQDFSLTEKPGYLRLYGAPYRLCDPACPTMFLRKQTHRSCKWETRLSFLPSTAYTEAGTVVWMDYFTHCSIGIRLKHPANNQTADDITYKDSHLQRIIRFSPPAGSGSDIVEWQLTSFHSDVILQVECGSKYRFGFREFSDKSESCDKDQDQTIWVGEVANEVMTRPPPIGAQFTGVMLGLYALGEYHPCSTPADFHHVHFTNYG</sequence>
<keyword evidence="4 7" id="KW-0326">Glycosidase</keyword>
<evidence type="ECO:0000313" key="9">
    <source>
        <dbReference type="EMBL" id="OKL58331.1"/>
    </source>
</evidence>
<keyword evidence="10" id="KW-1185">Reference proteome</keyword>
<evidence type="ECO:0000256" key="2">
    <source>
        <dbReference type="ARBA" id="ARBA00022729"/>
    </source>
</evidence>
<evidence type="ECO:0000313" key="10">
    <source>
        <dbReference type="Proteomes" id="UP000214365"/>
    </source>
</evidence>
<evidence type="ECO:0000259" key="8">
    <source>
        <dbReference type="Pfam" id="PF17851"/>
    </source>
</evidence>
<dbReference type="PANTHER" id="PTHR42812:SF16">
    <property type="entry name" value="HYDROLASE, PUTATIVE (AFU_ORTHOLOGUE AFUA_7G06110)-RELATED"/>
    <property type="match status" value="1"/>
</dbReference>
<dbReference type="InterPro" id="IPR006710">
    <property type="entry name" value="Glyco_hydro_43"/>
</dbReference>
<evidence type="ECO:0000256" key="1">
    <source>
        <dbReference type="ARBA" id="ARBA00009865"/>
    </source>
</evidence>
<comment type="caution">
    <text evidence="9">The sequence shown here is derived from an EMBL/GenBank/DDBJ whole genome shotgun (WGS) entry which is preliminary data.</text>
</comment>
<reference evidence="9 10" key="1">
    <citation type="submission" date="2015-06" db="EMBL/GenBank/DDBJ databases">
        <title>Talaromyces atroroseus IBT 11181 draft genome.</title>
        <authorList>
            <person name="Rasmussen K.B."/>
            <person name="Rasmussen S."/>
            <person name="Petersen B."/>
            <person name="Sicheritz-Ponten T."/>
            <person name="Mortensen U.H."/>
            <person name="Thrane U."/>
        </authorList>
    </citation>
    <scope>NUCLEOTIDE SEQUENCE [LARGE SCALE GENOMIC DNA]</scope>
    <source>
        <strain evidence="9 10">IBT 11181</strain>
    </source>
</reference>
<dbReference type="Proteomes" id="UP000214365">
    <property type="component" value="Unassembled WGS sequence"/>
</dbReference>
<dbReference type="Pfam" id="PF04616">
    <property type="entry name" value="Glyco_hydro_43"/>
    <property type="match status" value="1"/>
</dbReference>
<dbReference type="AlphaFoldDB" id="A0A225ABB9"/>
<evidence type="ECO:0000256" key="3">
    <source>
        <dbReference type="ARBA" id="ARBA00022801"/>
    </source>
</evidence>
<dbReference type="GO" id="GO:0005975">
    <property type="term" value="P:carbohydrate metabolic process"/>
    <property type="evidence" value="ECO:0007669"/>
    <property type="project" value="InterPro"/>
</dbReference>
<comment type="similarity">
    <text evidence="1 7">Belongs to the glycosyl hydrolase 43 family.</text>
</comment>
<gene>
    <name evidence="9" type="ORF">UA08_06406</name>
</gene>
<dbReference type="Gene3D" id="2.115.10.20">
    <property type="entry name" value="Glycosyl hydrolase domain, family 43"/>
    <property type="match status" value="1"/>
</dbReference>
<protein>
    <recommendedName>
        <fullName evidence="8">Beta-xylosidase C-terminal Concanavalin A-like domain-containing protein</fullName>
    </recommendedName>
</protein>
<accession>A0A225ABB9</accession>
<dbReference type="GO" id="GO:0004553">
    <property type="term" value="F:hydrolase activity, hydrolyzing O-glycosyl compounds"/>
    <property type="evidence" value="ECO:0007669"/>
    <property type="project" value="InterPro"/>
</dbReference>
<evidence type="ECO:0000256" key="6">
    <source>
        <dbReference type="PIRSR" id="PIRSR606710-2"/>
    </source>
</evidence>